<reference evidence="3 4" key="1">
    <citation type="submission" date="2024-11" db="EMBL/GenBank/DDBJ databases">
        <title>Chromosome-level genome assembly of the freshwater bivalve Anodonta woodiana.</title>
        <authorList>
            <person name="Chen X."/>
        </authorList>
    </citation>
    <scope>NUCLEOTIDE SEQUENCE [LARGE SCALE GENOMIC DNA]</scope>
    <source>
        <strain evidence="3">MN2024</strain>
        <tissue evidence="3">Gills</tissue>
    </source>
</reference>
<organism evidence="3 4">
    <name type="scientific">Sinanodonta woodiana</name>
    <name type="common">Chinese pond mussel</name>
    <name type="synonym">Anodonta woodiana</name>
    <dbReference type="NCBI Taxonomy" id="1069815"/>
    <lineage>
        <taxon>Eukaryota</taxon>
        <taxon>Metazoa</taxon>
        <taxon>Spiralia</taxon>
        <taxon>Lophotrochozoa</taxon>
        <taxon>Mollusca</taxon>
        <taxon>Bivalvia</taxon>
        <taxon>Autobranchia</taxon>
        <taxon>Heteroconchia</taxon>
        <taxon>Palaeoheterodonta</taxon>
        <taxon>Unionida</taxon>
        <taxon>Unionoidea</taxon>
        <taxon>Unionidae</taxon>
        <taxon>Unioninae</taxon>
        <taxon>Sinanodonta</taxon>
    </lineage>
</organism>
<evidence type="ECO:0000313" key="3">
    <source>
        <dbReference type="EMBL" id="KAL3886582.1"/>
    </source>
</evidence>
<feature type="signal peptide" evidence="2">
    <location>
        <begin position="1"/>
        <end position="20"/>
    </location>
</feature>
<proteinExistence type="predicted"/>
<evidence type="ECO:0000313" key="4">
    <source>
        <dbReference type="Proteomes" id="UP001634394"/>
    </source>
</evidence>
<feature type="compositionally biased region" description="Polar residues" evidence="1">
    <location>
        <begin position="96"/>
        <end position="105"/>
    </location>
</feature>
<feature type="chain" id="PRO_5044875137" evidence="2">
    <location>
        <begin position="21"/>
        <end position="105"/>
    </location>
</feature>
<sequence>MRVTIFTLTVSAVHISCIYCKPASQPGGHKGNLLPSPPPPSGTKQEPPKGTGKPEMPEKENGKTRPPYPEGENGQSPPPRPNEDKFQSIHPHPQGVNDQTASPKP</sequence>
<keyword evidence="2" id="KW-0732">Signal</keyword>
<evidence type="ECO:0000256" key="2">
    <source>
        <dbReference type="SAM" id="SignalP"/>
    </source>
</evidence>
<feature type="region of interest" description="Disordered" evidence="1">
    <location>
        <begin position="21"/>
        <end position="105"/>
    </location>
</feature>
<comment type="caution">
    <text evidence="3">The sequence shown here is derived from an EMBL/GenBank/DDBJ whole genome shotgun (WGS) entry which is preliminary data.</text>
</comment>
<keyword evidence="4" id="KW-1185">Reference proteome</keyword>
<dbReference type="AlphaFoldDB" id="A0ABD3XNG6"/>
<accession>A0ABD3XNG6</accession>
<dbReference type="Proteomes" id="UP001634394">
    <property type="component" value="Unassembled WGS sequence"/>
</dbReference>
<name>A0ABD3XNG6_SINWO</name>
<protein>
    <submittedName>
        <fullName evidence="3">Uncharacterized protein</fullName>
    </submittedName>
</protein>
<dbReference type="EMBL" id="JBJQND010000002">
    <property type="protein sequence ID" value="KAL3886582.1"/>
    <property type="molecule type" value="Genomic_DNA"/>
</dbReference>
<evidence type="ECO:0000256" key="1">
    <source>
        <dbReference type="SAM" id="MobiDB-lite"/>
    </source>
</evidence>
<gene>
    <name evidence="3" type="ORF">ACJMK2_026566</name>
</gene>